<gene>
    <name evidence="2" type="ORF">EK21DRAFT_112004</name>
</gene>
<feature type="compositionally biased region" description="Basic and acidic residues" evidence="1">
    <location>
        <begin position="96"/>
        <end position="105"/>
    </location>
</feature>
<dbReference type="OrthoDB" id="5425130at2759"/>
<feature type="compositionally biased region" description="Low complexity" evidence="1">
    <location>
        <begin position="496"/>
        <end position="506"/>
    </location>
</feature>
<name>A0A9P4H8Y0_9PLEO</name>
<sequence length="615" mass="66443">MNQVAAAPQSHGLTAPSSRQDVVSALLSAYGNSFEHGEVSPSSFSPVPANKELPPPPPRRDSLRNKPLPAVQRAEQRMSMKFQLRVIEDAPLSPNDTREDSPERGSRKKILYRSLSREAKPPSLKLVTSNGSTAIVPPTPLPPTSARTAPVPSTLDTKDLPSPPPPPPEKSERRPNAQQSRMGLQQSKSQTDLARNDSLLSQGETKPSQIERPSTVEAVPVVKRKAVPGPAAKKFVGLAQLGTGPRGGKGGPLPPASAPRKASADDQGTRSSQQEAREYPEQQIETQKDQEQSHDLPTFNQLPPTPDEDKVVNVAPAPPRKALTAIGLPSNPRARGGPVSPKHVRGKSSTGFSLLKAQRPAPPIPSKQVETLTPEMTPSPTLKPEVPLEQEMSPLSPLPEQGRPFSFEPMQAPTLPAKSEQRPATSTPPVNEIEAPTPSAQTDLPPRMTSLDHASSQPSGTNTHTPSNPTLPMSTNEDIQSPSSQSRPPTPPPFTPLTRTPVPLPSTLIPSITRTHLHCYTSHVTHVWSNNTFQPMGCMICHANAPDRKWACTWCRLRICVGCSEELMMVPGRSVGALLEVREKERVREVGVGEGQVPKVVEEEDRGHGYEDDFA</sequence>
<evidence type="ECO:0000313" key="2">
    <source>
        <dbReference type="EMBL" id="KAF2030283.1"/>
    </source>
</evidence>
<feature type="compositionally biased region" description="Polar residues" evidence="1">
    <location>
        <begin position="368"/>
        <end position="380"/>
    </location>
</feature>
<accession>A0A9P4H8Y0</accession>
<dbReference type="Proteomes" id="UP000799777">
    <property type="component" value="Unassembled WGS sequence"/>
</dbReference>
<feature type="compositionally biased region" description="Polar residues" evidence="1">
    <location>
        <begin position="176"/>
        <end position="212"/>
    </location>
</feature>
<dbReference type="AlphaFoldDB" id="A0A9P4H8Y0"/>
<keyword evidence="3" id="KW-1185">Reference proteome</keyword>
<comment type="caution">
    <text evidence="2">The sequence shown here is derived from an EMBL/GenBank/DDBJ whole genome shotgun (WGS) entry which is preliminary data.</text>
</comment>
<feature type="compositionally biased region" description="Basic and acidic residues" evidence="1">
    <location>
        <begin position="275"/>
        <end position="294"/>
    </location>
</feature>
<reference evidence="2" key="1">
    <citation type="journal article" date="2020" name="Stud. Mycol.">
        <title>101 Dothideomycetes genomes: a test case for predicting lifestyles and emergence of pathogens.</title>
        <authorList>
            <person name="Haridas S."/>
            <person name="Albert R."/>
            <person name="Binder M."/>
            <person name="Bloem J."/>
            <person name="Labutti K."/>
            <person name="Salamov A."/>
            <person name="Andreopoulos B."/>
            <person name="Baker S."/>
            <person name="Barry K."/>
            <person name="Bills G."/>
            <person name="Bluhm B."/>
            <person name="Cannon C."/>
            <person name="Castanera R."/>
            <person name="Culley D."/>
            <person name="Daum C."/>
            <person name="Ezra D."/>
            <person name="Gonzalez J."/>
            <person name="Henrissat B."/>
            <person name="Kuo A."/>
            <person name="Liang C."/>
            <person name="Lipzen A."/>
            <person name="Lutzoni F."/>
            <person name="Magnuson J."/>
            <person name="Mondo S."/>
            <person name="Nolan M."/>
            <person name="Ohm R."/>
            <person name="Pangilinan J."/>
            <person name="Park H.-J."/>
            <person name="Ramirez L."/>
            <person name="Alfaro M."/>
            <person name="Sun H."/>
            <person name="Tritt A."/>
            <person name="Yoshinaga Y."/>
            <person name="Zwiers L.-H."/>
            <person name="Turgeon B."/>
            <person name="Goodwin S."/>
            <person name="Spatafora J."/>
            <person name="Crous P."/>
            <person name="Grigoriev I."/>
        </authorList>
    </citation>
    <scope>NUCLEOTIDE SEQUENCE</scope>
    <source>
        <strain evidence="2">CBS 110217</strain>
    </source>
</reference>
<dbReference type="EMBL" id="ML978191">
    <property type="protein sequence ID" value="KAF2030283.1"/>
    <property type="molecule type" value="Genomic_DNA"/>
</dbReference>
<feature type="compositionally biased region" description="Polar residues" evidence="1">
    <location>
        <begin position="452"/>
        <end position="479"/>
    </location>
</feature>
<proteinExistence type="predicted"/>
<feature type="region of interest" description="Disordered" evidence="1">
    <location>
        <begin position="34"/>
        <end position="506"/>
    </location>
</feature>
<protein>
    <submittedName>
        <fullName evidence="2">Uncharacterized protein</fullName>
    </submittedName>
</protein>
<evidence type="ECO:0000256" key="1">
    <source>
        <dbReference type="SAM" id="MobiDB-lite"/>
    </source>
</evidence>
<evidence type="ECO:0000313" key="3">
    <source>
        <dbReference type="Proteomes" id="UP000799777"/>
    </source>
</evidence>
<organism evidence="2 3">
    <name type="scientific">Setomelanomma holmii</name>
    <dbReference type="NCBI Taxonomy" id="210430"/>
    <lineage>
        <taxon>Eukaryota</taxon>
        <taxon>Fungi</taxon>
        <taxon>Dikarya</taxon>
        <taxon>Ascomycota</taxon>
        <taxon>Pezizomycotina</taxon>
        <taxon>Dothideomycetes</taxon>
        <taxon>Pleosporomycetidae</taxon>
        <taxon>Pleosporales</taxon>
        <taxon>Pleosporineae</taxon>
        <taxon>Phaeosphaeriaceae</taxon>
        <taxon>Setomelanomma</taxon>
    </lineage>
</organism>